<keyword evidence="3" id="KW-1185">Reference proteome</keyword>
<evidence type="ECO:0000313" key="2">
    <source>
        <dbReference type="EMBL" id="OEO31893.1"/>
    </source>
</evidence>
<protein>
    <recommendedName>
        <fullName evidence="1">DUF2087 domain-containing protein</fullName>
    </recommendedName>
</protein>
<sequence>MTRTAVPLRVDDLSPFAKTLRQALTRHEGVPTHVELLNLIAKAAGFANYQHLRADAGTAGRLAAAAEPAPPADLTQVEKAARYFDAEGVLISWPARLNLQTLSQWVFWSRIPPEAVFSEREISELIRHWHDFSDHALIRRAMVDAKMLERTVDGREYRRIERAPPPELKPLLAHLAARAAA</sequence>
<dbReference type="AlphaFoldDB" id="A0A1E5XTG9"/>
<name>A0A1E5XTG9_9HYPH</name>
<dbReference type="Pfam" id="PF09860">
    <property type="entry name" value="DUF2087"/>
    <property type="match status" value="1"/>
</dbReference>
<dbReference type="EMBL" id="LAJE02000115">
    <property type="protein sequence ID" value="OEO31893.1"/>
    <property type="molecule type" value="Genomic_DNA"/>
</dbReference>
<proteinExistence type="predicted"/>
<gene>
    <name evidence="2" type="ORF">VW23_014130</name>
</gene>
<evidence type="ECO:0000313" key="3">
    <source>
        <dbReference type="Proteomes" id="UP000095463"/>
    </source>
</evidence>
<comment type="caution">
    <text evidence="2">The sequence shown here is derived from an EMBL/GenBank/DDBJ whole genome shotgun (WGS) entry which is preliminary data.</text>
</comment>
<dbReference type="OrthoDB" id="6867569at2"/>
<dbReference type="RefSeq" id="WP_069908950.1">
    <property type="nucleotide sequence ID" value="NZ_LAJE02000115.1"/>
</dbReference>
<dbReference type="Proteomes" id="UP000095463">
    <property type="component" value="Unassembled WGS sequence"/>
</dbReference>
<reference evidence="2 3" key="1">
    <citation type="journal article" date="2015" name="Genome Announc.">
        <title>Genome Assemblies of Three Soil-Associated Devosia species: D. insulae, D. limi, and D. soli.</title>
        <authorList>
            <person name="Hassan Y.I."/>
            <person name="Lepp D."/>
            <person name="Zhou T."/>
        </authorList>
    </citation>
    <scope>NUCLEOTIDE SEQUENCE [LARGE SCALE GENOMIC DNA]</scope>
    <source>
        <strain evidence="2 3">DS-56</strain>
    </source>
</reference>
<organism evidence="2 3">
    <name type="scientific">Devosia insulae DS-56</name>
    <dbReference type="NCBI Taxonomy" id="1116389"/>
    <lineage>
        <taxon>Bacteria</taxon>
        <taxon>Pseudomonadati</taxon>
        <taxon>Pseudomonadota</taxon>
        <taxon>Alphaproteobacteria</taxon>
        <taxon>Hyphomicrobiales</taxon>
        <taxon>Devosiaceae</taxon>
        <taxon>Devosia</taxon>
    </lineage>
</organism>
<feature type="domain" description="DUF2087" evidence="1">
    <location>
        <begin position="90"/>
        <end position="159"/>
    </location>
</feature>
<accession>A0A1E5XTG9</accession>
<evidence type="ECO:0000259" key="1">
    <source>
        <dbReference type="Pfam" id="PF09860"/>
    </source>
</evidence>
<dbReference type="InterPro" id="IPR018656">
    <property type="entry name" value="DUF2087"/>
</dbReference>